<evidence type="ECO:0000313" key="2">
    <source>
        <dbReference type="Proteomes" id="UP001178888"/>
    </source>
</evidence>
<organism evidence="1 2">
    <name type="scientific">Bacillus salipaludis</name>
    <dbReference type="NCBI Taxonomy" id="2547811"/>
    <lineage>
        <taxon>Bacteria</taxon>
        <taxon>Bacillati</taxon>
        <taxon>Bacillota</taxon>
        <taxon>Bacilli</taxon>
        <taxon>Bacillales</taxon>
        <taxon>Bacillaceae</taxon>
        <taxon>Bacillus</taxon>
    </lineage>
</organism>
<name>A0AA90RA32_9BACI</name>
<dbReference type="Proteomes" id="UP001178888">
    <property type="component" value="Unassembled WGS sequence"/>
</dbReference>
<dbReference type="EMBL" id="JAVGVR010000001">
    <property type="protein sequence ID" value="MDQ6600396.1"/>
    <property type="molecule type" value="Genomic_DNA"/>
</dbReference>
<keyword evidence="2" id="KW-1185">Reference proteome</keyword>
<comment type="caution">
    <text evidence="1">The sequence shown here is derived from an EMBL/GenBank/DDBJ whole genome shotgun (WGS) entry which is preliminary data.</text>
</comment>
<gene>
    <name evidence="1" type="ORF">RCG21_29430</name>
</gene>
<dbReference type="AlphaFoldDB" id="A0AA90RA32"/>
<protein>
    <submittedName>
        <fullName evidence="1">Uncharacterized protein</fullName>
    </submittedName>
</protein>
<proteinExistence type="predicted"/>
<accession>A0AA90RA32</accession>
<sequence length="57" mass="6886">MKNFITKGKYYWHLFQYRHNELLQQDCLCEELKSKLKVKAIYHNSKAVELAHQCDEA</sequence>
<reference evidence="1" key="1">
    <citation type="submission" date="2023-08" db="EMBL/GenBank/DDBJ databases">
        <title>Nitrogen cycling bacteria in agricultural field soils.</title>
        <authorList>
            <person name="Jang J."/>
        </authorList>
    </citation>
    <scope>NUCLEOTIDE SEQUENCE</scope>
    <source>
        <strain evidence="1">PS3-36</strain>
    </source>
</reference>
<evidence type="ECO:0000313" key="1">
    <source>
        <dbReference type="EMBL" id="MDQ6600396.1"/>
    </source>
</evidence>
<dbReference type="RefSeq" id="WP_155925749.1">
    <property type="nucleotide sequence ID" value="NZ_JARMCE010000013.1"/>
</dbReference>